<organism evidence="2 3">
    <name type="scientific">Prunus armeniaca</name>
    <name type="common">Apricot</name>
    <name type="synonym">Armeniaca vulgaris</name>
    <dbReference type="NCBI Taxonomy" id="36596"/>
    <lineage>
        <taxon>Eukaryota</taxon>
        <taxon>Viridiplantae</taxon>
        <taxon>Streptophyta</taxon>
        <taxon>Embryophyta</taxon>
        <taxon>Tracheophyta</taxon>
        <taxon>Spermatophyta</taxon>
        <taxon>Magnoliopsida</taxon>
        <taxon>eudicotyledons</taxon>
        <taxon>Gunneridae</taxon>
        <taxon>Pentapetalae</taxon>
        <taxon>rosids</taxon>
        <taxon>fabids</taxon>
        <taxon>Rosales</taxon>
        <taxon>Rosaceae</taxon>
        <taxon>Amygdaloideae</taxon>
        <taxon>Amygdaleae</taxon>
        <taxon>Prunus</taxon>
    </lineage>
</organism>
<reference evidence="2 3" key="1">
    <citation type="submission" date="2020-05" db="EMBL/GenBank/DDBJ databases">
        <authorList>
            <person name="Campoy J."/>
            <person name="Schneeberger K."/>
            <person name="Spophaly S."/>
        </authorList>
    </citation>
    <scope>NUCLEOTIDE SEQUENCE [LARGE SCALE GENOMIC DNA]</scope>
    <source>
        <strain evidence="2">PruArmRojPasFocal</strain>
    </source>
</reference>
<dbReference type="AlphaFoldDB" id="A0A6J5URH8"/>
<dbReference type="Proteomes" id="UP000507222">
    <property type="component" value="Unassembled WGS sequence"/>
</dbReference>
<proteinExistence type="predicted"/>
<evidence type="ECO:0000313" key="3">
    <source>
        <dbReference type="Proteomes" id="UP000507222"/>
    </source>
</evidence>
<sequence length="98" mass="11114">MSIWKRWRISKVEDLRALLAASRIGVLDVGRRQHGENHWGRRDGSRADQHGTWRGERVQGAELEDTAASPNKSGSRLSVVADLIRSQREGKETNQQLK</sequence>
<name>A0A6J5URH8_PRUAR</name>
<evidence type="ECO:0000256" key="1">
    <source>
        <dbReference type="SAM" id="MobiDB-lite"/>
    </source>
</evidence>
<dbReference type="EMBL" id="CAEKDK010000004">
    <property type="protein sequence ID" value="CAB4277835.1"/>
    <property type="molecule type" value="Genomic_DNA"/>
</dbReference>
<protein>
    <submittedName>
        <fullName evidence="2">Uncharacterized protein</fullName>
    </submittedName>
</protein>
<feature type="compositionally biased region" description="Basic and acidic residues" evidence="1">
    <location>
        <begin position="30"/>
        <end position="59"/>
    </location>
</feature>
<evidence type="ECO:0000313" key="2">
    <source>
        <dbReference type="EMBL" id="CAB4277835.1"/>
    </source>
</evidence>
<feature type="region of interest" description="Disordered" evidence="1">
    <location>
        <begin position="30"/>
        <end position="98"/>
    </location>
</feature>
<gene>
    <name evidence="2" type="ORF">CURHAP_LOCUS27792</name>
</gene>
<accession>A0A6J5URH8</accession>